<evidence type="ECO:0000313" key="2">
    <source>
        <dbReference type="Proteomes" id="UP001233999"/>
    </source>
</evidence>
<proteinExistence type="predicted"/>
<feature type="non-terminal residue" evidence="1">
    <location>
        <position position="151"/>
    </location>
</feature>
<protein>
    <submittedName>
        <fullName evidence="1">Uncharacterized protein</fullName>
    </submittedName>
</protein>
<organism evidence="1 2">
    <name type="scientific">Diploptera punctata</name>
    <name type="common">Pacific beetle cockroach</name>
    <dbReference type="NCBI Taxonomy" id="6984"/>
    <lineage>
        <taxon>Eukaryota</taxon>
        <taxon>Metazoa</taxon>
        <taxon>Ecdysozoa</taxon>
        <taxon>Arthropoda</taxon>
        <taxon>Hexapoda</taxon>
        <taxon>Insecta</taxon>
        <taxon>Pterygota</taxon>
        <taxon>Neoptera</taxon>
        <taxon>Polyneoptera</taxon>
        <taxon>Dictyoptera</taxon>
        <taxon>Blattodea</taxon>
        <taxon>Blaberoidea</taxon>
        <taxon>Blaberidae</taxon>
        <taxon>Diplopterinae</taxon>
        <taxon>Diploptera</taxon>
    </lineage>
</organism>
<reference evidence="1" key="1">
    <citation type="journal article" date="2023" name="IScience">
        <title>Live-bearing cockroach genome reveals convergent evolutionary mechanisms linked to viviparity in insects and beyond.</title>
        <authorList>
            <person name="Fouks B."/>
            <person name="Harrison M.C."/>
            <person name="Mikhailova A.A."/>
            <person name="Marchal E."/>
            <person name="English S."/>
            <person name="Carruthers M."/>
            <person name="Jennings E.C."/>
            <person name="Chiamaka E.L."/>
            <person name="Frigard R.A."/>
            <person name="Pippel M."/>
            <person name="Attardo G.M."/>
            <person name="Benoit J.B."/>
            <person name="Bornberg-Bauer E."/>
            <person name="Tobe S.S."/>
        </authorList>
    </citation>
    <scope>NUCLEOTIDE SEQUENCE</scope>
    <source>
        <strain evidence="1">Stay&amp;Tobe</strain>
    </source>
</reference>
<evidence type="ECO:0000313" key="1">
    <source>
        <dbReference type="EMBL" id="KAJ9593874.1"/>
    </source>
</evidence>
<gene>
    <name evidence="1" type="ORF">L9F63_027481</name>
</gene>
<keyword evidence="2" id="KW-1185">Reference proteome</keyword>
<name>A0AAD8A7F9_DIPPU</name>
<dbReference type="AlphaFoldDB" id="A0AAD8A7F9"/>
<accession>A0AAD8A7F9</accession>
<comment type="caution">
    <text evidence="1">The sequence shown here is derived from an EMBL/GenBank/DDBJ whole genome shotgun (WGS) entry which is preliminary data.</text>
</comment>
<dbReference type="Proteomes" id="UP001233999">
    <property type="component" value="Unassembled WGS sequence"/>
</dbReference>
<reference evidence="1" key="2">
    <citation type="submission" date="2023-05" db="EMBL/GenBank/DDBJ databases">
        <authorList>
            <person name="Fouks B."/>
        </authorList>
    </citation>
    <scope>NUCLEOTIDE SEQUENCE</scope>
    <source>
        <strain evidence="1">Stay&amp;Tobe</strain>
        <tissue evidence="1">Testes</tissue>
    </source>
</reference>
<dbReference type="EMBL" id="JASPKZ010003093">
    <property type="protein sequence ID" value="KAJ9593874.1"/>
    <property type="molecule type" value="Genomic_DNA"/>
</dbReference>
<sequence>VVPLFLTPFPQCSLSLLRLVFSTRITCGIIDQLWLWRFDREREREIGEEYVMRPFAELKWFIFQFLRIRTMVPFRIHTAPTILSSILRFFCSMFFQKLIPDTTIITLNTINHPRDCGAWFLGFSSENSMDVIFRSFMITDMDVKMKTIQLE</sequence>
<feature type="non-terminal residue" evidence="1">
    <location>
        <position position="1"/>
    </location>
</feature>